<dbReference type="InterPro" id="IPR001789">
    <property type="entry name" value="Sig_transdc_resp-reg_receiver"/>
</dbReference>
<dbReference type="Proteomes" id="UP001055111">
    <property type="component" value="Unassembled WGS sequence"/>
</dbReference>
<dbReference type="PRINTS" id="PR00344">
    <property type="entry name" value="BCTRLSENSOR"/>
</dbReference>
<dbReference type="Gene3D" id="3.30.450.20">
    <property type="entry name" value="PAS domain"/>
    <property type="match status" value="2"/>
</dbReference>
<reference evidence="12" key="1">
    <citation type="submission" date="2022-09" db="EMBL/GenBank/DDBJ databases">
        <title>Isolation and characterization of 3-chlorobenzoate degrading bacteria from soils in Shizuoka.</title>
        <authorList>
            <person name="Ifat A."/>
            <person name="Ogawa N."/>
            <person name="Kimbara K."/>
            <person name="Moriuchi R."/>
            <person name="Dohra H."/>
            <person name="Shintani M."/>
        </authorList>
    </citation>
    <scope>NUCLEOTIDE SEQUENCE</scope>
    <source>
        <strain evidence="12">19CS4-2</strain>
    </source>
</reference>
<dbReference type="Pfam" id="PF13185">
    <property type="entry name" value="GAF_2"/>
    <property type="match status" value="1"/>
</dbReference>
<dbReference type="Pfam" id="PF08447">
    <property type="entry name" value="PAS_3"/>
    <property type="match status" value="1"/>
</dbReference>
<dbReference type="InterPro" id="IPR003018">
    <property type="entry name" value="GAF"/>
</dbReference>
<dbReference type="InterPro" id="IPR005467">
    <property type="entry name" value="His_kinase_dom"/>
</dbReference>
<evidence type="ECO:0000313" key="13">
    <source>
        <dbReference type="Proteomes" id="UP001055111"/>
    </source>
</evidence>
<keyword evidence="5" id="KW-0808">Transferase</keyword>
<dbReference type="SMART" id="SM00388">
    <property type="entry name" value="HisKA"/>
    <property type="match status" value="2"/>
</dbReference>
<feature type="domain" description="Response regulatory" evidence="10">
    <location>
        <begin position="1508"/>
        <end position="1622"/>
    </location>
</feature>
<dbReference type="SMART" id="SM00448">
    <property type="entry name" value="REC"/>
    <property type="match status" value="3"/>
</dbReference>
<evidence type="ECO:0000256" key="6">
    <source>
        <dbReference type="ARBA" id="ARBA00022777"/>
    </source>
</evidence>
<evidence type="ECO:0000256" key="3">
    <source>
        <dbReference type="ARBA" id="ARBA00012438"/>
    </source>
</evidence>
<evidence type="ECO:0000256" key="8">
    <source>
        <dbReference type="SAM" id="Coils"/>
    </source>
</evidence>
<dbReference type="SMART" id="SM00065">
    <property type="entry name" value="GAF"/>
    <property type="match status" value="1"/>
</dbReference>
<dbReference type="PANTHER" id="PTHR43547:SF2">
    <property type="entry name" value="HYBRID SIGNAL TRANSDUCTION HISTIDINE KINASE C"/>
    <property type="match status" value="1"/>
</dbReference>
<evidence type="ECO:0000259" key="10">
    <source>
        <dbReference type="PROSITE" id="PS50110"/>
    </source>
</evidence>
<dbReference type="Pfam" id="PF00072">
    <property type="entry name" value="Response_reg"/>
    <property type="match status" value="3"/>
</dbReference>
<evidence type="ECO:0000313" key="12">
    <source>
        <dbReference type="EMBL" id="GJH28277.1"/>
    </source>
</evidence>
<evidence type="ECO:0000256" key="4">
    <source>
        <dbReference type="ARBA" id="ARBA00022553"/>
    </source>
</evidence>
<dbReference type="EMBL" id="BPUS01000015">
    <property type="protein sequence ID" value="GJH28277.1"/>
    <property type="molecule type" value="Genomic_DNA"/>
</dbReference>
<dbReference type="Pfam" id="PF00512">
    <property type="entry name" value="HisKA"/>
    <property type="match status" value="1"/>
</dbReference>
<organism evidence="12 13">
    <name type="scientific">Caballeronia novacaledonica</name>
    <dbReference type="NCBI Taxonomy" id="1544861"/>
    <lineage>
        <taxon>Bacteria</taxon>
        <taxon>Pseudomonadati</taxon>
        <taxon>Pseudomonadota</taxon>
        <taxon>Betaproteobacteria</taxon>
        <taxon>Burkholderiales</taxon>
        <taxon>Burkholderiaceae</taxon>
        <taxon>Caballeronia</taxon>
    </lineage>
</organism>
<name>A0AA37IEM2_9BURK</name>
<dbReference type="Gene3D" id="3.40.50.2300">
    <property type="match status" value="3"/>
</dbReference>
<comment type="caution">
    <text evidence="12">The sequence shown here is derived from an EMBL/GenBank/DDBJ whole genome shotgun (WGS) entry which is preliminary data.</text>
</comment>
<sequence>MKADNLIADTRMNGLDPSFLLGGGEMGALIREVDWTQTALGSPEHWPQSLKTAIRIMLTSRQPIWVGWGPDLLFFYNDAYKPIIGGKHPQALGRPTSVVWREIWNEIGPLLDTALVGVEGTYVEQKLLIMERNGFPEETYYTFSYSPIPDDRGGAGGIICANSDDTQRVLGERQLNVLRELAASAADARTWREACERSMNALEGASRDMPFALLYAVEPGGDTAALVGACGIGPEHRAAPAVLHAAHPNPWPFHEVLRDNEARIVTNLDRLIDAPLPTGAWSVAPASAVIVPIAPSGDTGRSSVLIAALNPYRLFDEGYRAFVNLVAGQIGAAIGYAHAYDEERRRAEALAEIDRAKTTFFSNISHEFRTPLTLMLGPLEELLASPDRVSQEDMRIVEVMHRNGLRLLKLVNALLDFSRIEAGRIEIHRQPTDIAVFTAELASLFRSAIETAGLRLEIDTGPAPVIAEIDRDMWEKIVMNLLSNAFKFTFDGVIRIALHTNAEHGIELCVSDTGIGIPEQELARVFERFHRVAGAAGRSMEGSGIGLAMVQELVKLHGGTIRVDSTPGDGACFTVTLPAPREPAADAEGAPHAEASIRARSYVDAAMRWMPDANEQPVVESDDDAPLGVNATDEPTLADALPGRVLVVDDNADLRDYMRRMLIAAGHEVSVAGDGEAALEIARRVHPEVIVSDVMMPRLDGFGLLRALREDEALRETPVVLLSARAGEEARVGGLEAGADDYLTKPFPARELLARVASNLRLARLRHATEQKLRDESRTLEILNRVGTTVAGELELSRAVQVVVDAATELTGAAFGSFFYNVLDDKGARYTLYTLSGVPKDTFSRFPMPRNTAVFGPTFAGEGIVRSDDITKDPRYGHNAPHHGMPKGHLAVCSYLAAPVVSRNGEVLGGLFFGHPEPGVFTDRAERILTGIASQAAIAIDNARLYQAAQDEIDERTKAQDALRDLNETLERRVADAVADRDRLWELSEDLFFVASFEGALLRVSPSWTTVLGFDSQRLHSHTVMDLVHPDDAHAATAELGKLRASGLPVRYECRLSRSDGGWRWIAWTVSLDPRTRRIHGVGRDVTADRETADALRHAEEALRMAQKMEAIGKLTGGVAHDFNNLLQVIGGNLQLLAKDVAGKDKPEQRVRNALAGVARGANLASQLLAFGRRQPLAPKVVNLGRFVRGLDDMFRRALGDGIEIETIVSGGLWNTLVDPFQVENALLNLAINARDAMNGHGKLTIEAGNASLDEAYAMRNADVSPGQYVMVAVTDTGSGMSPEVQERAFEPFFTTKREGQGTGLGLSMVYGFVKQSGGHVKVYSEQGHGTTVRLYLPRARAEEDLEINIDAGPAKGGSETILVVEDDEEVRATVVELLVDLGYRVLRAKDAQSALAIVESGVPLDLLFTDVVMPGPLRSTELARKARERVPGIAVLFTSGYTDNAIVHAGRLDEGIDLLSKPYTHEALARKVRHVLGLSAQASEAVVADIDTHVPRVAEDDAPSRMRVLFVEDNELVRTSTAELLRTFRLDLIDAGSVDEALALLREHRFEVLLTDVDLAGQSGVDLAIDACRETPELGVVFVTGYDLALGDDERRALPRAVQVRKPFDPLALVNALNAAVAR</sequence>
<dbReference type="CDD" id="cd16922">
    <property type="entry name" value="HATPase_EvgS-ArcB-TorS-like"/>
    <property type="match status" value="1"/>
</dbReference>
<dbReference type="InterPro" id="IPR036890">
    <property type="entry name" value="HATPase_C_sf"/>
</dbReference>
<evidence type="ECO:0000256" key="7">
    <source>
        <dbReference type="PROSITE-ProRule" id="PRU00169"/>
    </source>
</evidence>
<feature type="modified residue" description="4-aspartylphosphate" evidence="7">
    <location>
        <position position="693"/>
    </location>
</feature>
<dbReference type="SUPFAM" id="SSF55874">
    <property type="entry name" value="ATPase domain of HSP90 chaperone/DNA topoisomerase II/histidine kinase"/>
    <property type="match status" value="2"/>
</dbReference>
<feature type="domain" description="Response regulatory" evidence="10">
    <location>
        <begin position="1361"/>
        <end position="1477"/>
    </location>
</feature>
<dbReference type="InterPro" id="IPR013655">
    <property type="entry name" value="PAS_fold_3"/>
</dbReference>
<dbReference type="NCBIfam" id="TIGR00229">
    <property type="entry name" value="sensory_box"/>
    <property type="match status" value="1"/>
</dbReference>
<dbReference type="CDD" id="cd00130">
    <property type="entry name" value="PAS"/>
    <property type="match status" value="1"/>
</dbReference>
<comment type="subcellular location">
    <subcellularLocation>
        <location evidence="2">Cell inner membrane</location>
        <topology evidence="2">Multi-pass membrane protein</topology>
    </subcellularLocation>
</comment>
<dbReference type="PROSITE" id="PS50112">
    <property type="entry name" value="PAS"/>
    <property type="match status" value="1"/>
</dbReference>
<dbReference type="Gene3D" id="1.10.287.130">
    <property type="match status" value="2"/>
</dbReference>
<dbReference type="InterPro" id="IPR011006">
    <property type="entry name" value="CheY-like_superfamily"/>
</dbReference>
<feature type="domain" description="Histidine kinase" evidence="9">
    <location>
        <begin position="363"/>
        <end position="581"/>
    </location>
</feature>
<dbReference type="RefSeq" id="WP_238215105.1">
    <property type="nucleotide sequence ID" value="NZ_BPUS01000015.1"/>
</dbReference>
<dbReference type="PROSITE" id="PS50109">
    <property type="entry name" value="HIS_KIN"/>
    <property type="match status" value="2"/>
</dbReference>
<evidence type="ECO:0000259" key="9">
    <source>
        <dbReference type="PROSITE" id="PS50109"/>
    </source>
</evidence>
<evidence type="ECO:0000259" key="11">
    <source>
        <dbReference type="PROSITE" id="PS50112"/>
    </source>
</evidence>
<dbReference type="PROSITE" id="PS50110">
    <property type="entry name" value="RESPONSE_REGULATORY"/>
    <property type="match status" value="3"/>
</dbReference>
<dbReference type="CDD" id="cd17574">
    <property type="entry name" value="REC_OmpR"/>
    <property type="match status" value="1"/>
</dbReference>
<dbReference type="FunFam" id="1.10.287.130:FF:000045">
    <property type="entry name" value="Two-component system sensor histidine kinase/response regulator"/>
    <property type="match status" value="1"/>
</dbReference>
<dbReference type="CDD" id="cd00082">
    <property type="entry name" value="HisKA"/>
    <property type="match status" value="2"/>
</dbReference>
<dbReference type="EC" id="2.7.13.3" evidence="3"/>
<comment type="catalytic activity">
    <reaction evidence="1">
        <text>ATP + protein L-histidine = ADP + protein N-phospho-L-histidine.</text>
        <dbReference type="EC" id="2.7.13.3"/>
    </reaction>
</comment>
<dbReference type="Gene3D" id="3.30.565.10">
    <property type="entry name" value="Histidine kinase-like ATPase, C-terminal domain"/>
    <property type="match status" value="2"/>
</dbReference>
<dbReference type="Gene3D" id="3.30.450.40">
    <property type="match status" value="1"/>
</dbReference>
<dbReference type="FunFam" id="3.30.565.10:FF:000006">
    <property type="entry name" value="Sensor histidine kinase WalK"/>
    <property type="match status" value="1"/>
</dbReference>
<dbReference type="InterPro" id="IPR029016">
    <property type="entry name" value="GAF-like_dom_sf"/>
</dbReference>
<dbReference type="SUPFAM" id="SSF55785">
    <property type="entry name" value="PYP-like sensor domain (PAS domain)"/>
    <property type="match status" value="1"/>
</dbReference>
<gene>
    <name evidence="12" type="ORF">CBA19CS42_27195</name>
</gene>
<keyword evidence="4 7" id="KW-0597">Phosphoprotein</keyword>
<dbReference type="PANTHER" id="PTHR43547">
    <property type="entry name" value="TWO-COMPONENT HISTIDINE KINASE"/>
    <property type="match status" value="1"/>
</dbReference>
<dbReference type="InterPro" id="IPR003594">
    <property type="entry name" value="HATPase_dom"/>
</dbReference>
<accession>A0AA37IEM2</accession>
<dbReference type="CDD" id="cd18161">
    <property type="entry name" value="REC_hyHK_blue-like"/>
    <property type="match status" value="1"/>
</dbReference>
<dbReference type="InterPro" id="IPR004358">
    <property type="entry name" value="Sig_transdc_His_kin-like_C"/>
</dbReference>
<proteinExistence type="predicted"/>
<dbReference type="SUPFAM" id="SSF52172">
    <property type="entry name" value="CheY-like"/>
    <property type="match status" value="3"/>
</dbReference>
<dbReference type="InterPro" id="IPR003661">
    <property type="entry name" value="HisK_dim/P_dom"/>
</dbReference>
<feature type="domain" description="Histidine kinase" evidence="9">
    <location>
        <begin position="1118"/>
        <end position="1341"/>
    </location>
</feature>
<dbReference type="GO" id="GO:0000155">
    <property type="term" value="F:phosphorelay sensor kinase activity"/>
    <property type="evidence" value="ECO:0007669"/>
    <property type="project" value="InterPro"/>
</dbReference>
<dbReference type="InterPro" id="IPR036097">
    <property type="entry name" value="HisK_dim/P_sf"/>
</dbReference>
<dbReference type="SMART" id="SM00387">
    <property type="entry name" value="HATPase_c"/>
    <property type="match status" value="2"/>
</dbReference>
<keyword evidence="8" id="KW-0175">Coiled coil</keyword>
<keyword evidence="6" id="KW-0418">Kinase</keyword>
<dbReference type="Pfam" id="PF02518">
    <property type="entry name" value="HATPase_c"/>
    <property type="match status" value="2"/>
</dbReference>
<feature type="domain" description="Response regulatory" evidence="10">
    <location>
        <begin position="644"/>
        <end position="760"/>
    </location>
</feature>
<evidence type="ECO:0000256" key="1">
    <source>
        <dbReference type="ARBA" id="ARBA00000085"/>
    </source>
</evidence>
<feature type="modified residue" description="4-aspartylphosphate" evidence="7">
    <location>
        <position position="1557"/>
    </location>
</feature>
<feature type="coiled-coil region" evidence="8">
    <location>
        <begin position="949"/>
        <end position="980"/>
    </location>
</feature>
<evidence type="ECO:0000256" key="2">
    <source>
        <dbReference type="ARBA" id="ARBA00004429"/>
    </source>
</evidence>
<feature type="domain" description="PAS" evidence="11">
    <location>
        <begin position="980"/>
        <end position="1047"/>
    </location>
</feature>
<evidence type="ECO:0000256" key="5">
    <source>
        <dbReference type="ARBA" id="ARBA00022679"/>
    </source>
</evidence>
<dbReference type="GO" id="GO:0005886">
    <property type="term" value="C:plasma membrane"/>
    <property type="evidence" value="ECO:0007669"/>
    <property type="project" value="UniProtKB-SubCell"/>
</dbReference>
<dbReference type="SUPFAM" id="SSF47384">
    <property type="entry name" value="Homodimeric domain of signal transducing histidine kinase"/>
    <property type="match status" value="2"/>
</dbReference>
<protein>
    <recommendedName>
        <fullName evidence="3">histidine kinase</fullName>
        <ecNumber evidence="3">2.7.13.3</ecNumber>
    </recommendedName>
</protein>
<dbReference type="InterPro" id="IPR035965">
    <property type="entry name" value="PAS-like_dom_sf"/>
</dbReference>
<feature type="modified residue" description="4-aspartylphosphate" evidence="7">
    <location>
        <position position="1411"/>
    </location>
</feature>
<dbReference type="InterPro" id="IPR000014">
    <property type="entry name" value="PAS"/>
</dbReference>
<dbReference type="SUPFAM" id="SSF55781">
    <property type="entry name" value="GAF domain-like"/>
    <property type="match status" value="2"/>
</dbReference>